<dbReference type="Pfam" id="PF22778">
    <property type="entry name" value="VCPO_2nd"/>
    <property type="match status" value="1"/>
</dbReference>
<protein>
    <submittedName>
        <fullName evidence="4">Uncharacterized protein</fullName>
    </submittedName>
</protein>
<dbReference type="Pfam" id="PF21167">
    <property type="entry name" value="DUF6851"/>
    <property type="match status" value="1"/>
</dbReference>
<organism evidence="4 5">
    <name type="scientific">Lacibacter cauensis</name>
    <dbReference type="NCBI Taxonomy" id="510947"/>
    <lineage>
        <taxon>Bacteria</taxon>
        <taxon>Pseudomonadati</taxon>
        <taxon>Bacteroidota</taxon>
        <taxon>Chitinophagia</taxon>
        <taxon>Chitinophagales</taxon>
        <taxon>Chitinophagaceae</taxon>
        <taxon>Lacibacter</taxon>
    </lineage>
</organism>
<keyword evidence="1" id="KW-0175">Coiled coil</keyword>
<dbReference type="InterPro" id="IPR036938">
    <property type="entry name" value="PAP2/HPO_sf"/>
</dbReference>
<keyword evidence="5" id="KW-1185">Reference proteome</keyword>
<gene>
    <name evidence="4" type="ORF">IQ13_3602</name>
</gene>
<dbReference type="Proteomes" id="UP000316167">
    <property type="component" value="Unassembled WGS sequence"/>
</dbReference>
<proteinExistence type="predicted"/>
<dbReference type="Gene3D" id="1.10.606.20">
    <property type="match status" value="1"/>
</dbReference>
<feature type="domain" description="Vanadium-dependent haloperoxidase NapH1-like second helical-bundle" evidence="3">
    <location>
        <begin position="309"/>
        <end position="465"/>
    </location>
</feature>
<comment type="caution">
    <text evidence="4">The sequence shown here is derived from an EMBL/GenBank/DDBJ whole genome shotgun (WGS) entry which is preliminary data.</text>
</comment>
<feature type="domain" description="DUF6851" evidence="2">
    <location>
        <begin position="64"/>
        <end position="202"/>
    </location>
</feature>
<dbReference type="AlphaFoldDB" id="A0A562SES7"/>
<accession>A0A562SES7</accession>
<evidence type="ECO:0000256" key="1">
    <source>
        <dbReference type="SAM" id="Coils"/>
    </source>
</evidence>
<dbReference type="PANTHER" id="PTHR34599:SF2">
    <property type="entry name" value="TRAF-TYPE DOMAIN-CONTAINING PROTEIN"/>
    <property type="match status" value="1"/>
</dbReference>
<name>A0A562SES7_9BACT</name>
<dbReference type="EMBL" id="VLLE01000006">
    <property type="protein sequence ID" value="TWI79200.1"/>
    <property type="molecule type" value="Genomic_DNA"/>
</dbReference>
<evidence type="ECO:0000259" key="2">
    <source>
        <dbReference type="Pfam" id="PF21167"/>
    </source>
</evidence>
<evidence type="ECO:0000259" key="3">
    <source>
        <dbReference type="Pfam" id="PF22778"/>
    </source>
</evidence>
<dbReference type="OrthoDB" id="9780455at2"/>
<evidence type="ECO:0000313" key="4">
    <source>
        <dbReference type="EMBL" id="TWI79200.1"/>
    </source>
</evidence>
<dbReference type="InterPro" id="IPR055161">
    <property type="entry name" value="NapH1-like_2nd"/>
</dbReference>
<dbReference type="CDD" id="cd03398">
    <property type="entry name" value="PAP2_haloperoxidase"/>
    <property type="match status" value="1"/>
</dbReference>
<dbReference type="SUPFAM" id="SSF48317">
    <property type="entry name" value="Acid phosphatase/Vanadium-dependent haloperoxidase"/>
    <property type="match status" value="1"/>
</dbReference>
<reference evidence="4 5" key="1">
    <citation type="journal article" date="2015" name="Stand. Genomic Sci.">
        <title>Genomic Encyclopedia of Bacterial and Archaeal Type Strains, Phase III: the genomes of soil and plant-associated and newly described type strains.</title>
        <authorList>
            <person name="Whitman W.B."/>
            <person name="Woyke T."/>
            <person name="Klenk H.P."/>
            <person name="Zhou Y."/>
            <person name="Lilburn T.G."/>
            <person name="Beck B.J."/>
            <person name="De Vos P."/>
            <person name="Vandamme P."/>
            <person name="Eisen J.A."/>
            <person name="Garrity G."/>
            <person name="Hugenholtz P."/>
            <person name="Kyrpides N.C."/>
        </authorList>
    </citation>
    <scope>NUCLEOTIDE SEQUENCE [LARGE SCALE GENOMIC DNA]</scope>
    <source>
        <strain evidence="4 5">CGMCC 1.7271</strain>
    </source>
</reference>
<dbReference type="PROSITE" id="PS51257">
    <property type="entry name" value="PROKAR_LIPOPROTEIN"/>
    <property type="match status" value="1"/>
</dbReference>
<dbReference type="InterPro" id="IPR049283">
    <property type="entry name" value="DUF6851"/>
</dbReference>
<evidence type="ECO:0000313" key="5">
    <source>
        <dbReference type="Proteomes" id="UP000316167"/>
    </source>
</evidence>
<feature type="coiled-coil region" evidence="1">
    <location>
        <begin position="246"/>
        <end position="276"/>
    </location>
</feature>
<dbReference type="InterPro" id="IPR052559">
    <property type="entry name" value="V-haloperoxidase"/>
</dbReference>
<dbReference type="PANTHER" id="PTHR34599">
    <property type="entry name" value="PEROXIDASE-RELATED"/>
    <property type="match status" value="1"/>
</dbReference>
<sequence length="482" mass="53985">MSVRILFILFIIVCSCKSNKQAIAEPEGAQNAAYKWGKIALEATANDTEKFRPRPTVTSRMLGLVWTAVFDAWSRYDAKAVPVYLQNVERVAVSDRTLKNKEAAISYAAYKMMRTYFYSDSVMLRNKMKEFGFDPDSESLDPTTPEGIGNLAAKAVLENRQNDGSNETGTMPGSAGKAYADYTGYRPVNSADTLNDIKRWQPKYFADGKGGKFAPACLTPHWGKVKPLLLDSGSQFRCQPPPAIGSVQLQQEVKEVVELQANLTNEQKALVEFMRDGPKSVQQAGHWLIFAQDVSVRDKHTLDEDVKMYFAVEAAAMDGFIACWDTKMEYDFARPYTLVHYYYKDKTIKGWGGPEKGMIEMKGQEWRPYSPETFLCPPFPSYISGHSSISAACAEILKLFTGSDHFGIEVKRIPGEMTEPERKGKEVTLKFNSFTETANMAGLSRVLGGYHIQCENKEGLQLGRNVAAAVWKKYLYHIGETI</sequence>
<dbReference type="RefSeq" id="WP_144887975.1">
    <property type="nucleotide sequence ID" value="NZ_VLLE01000006.1"/>
</dbReference>